<dbReference type="SUPFAM" id="SSF52540">
    <property type="entry name" value="P-loop containing nucleoside triphosphate hydrolases"/>
    <property type="match status" value="1"/>
</dbReference>
<accession>A0ABW4ATA5</accession>
<name>A0ABW4ATA5_9ACTN</name>
<dbReference type="Gene3D" id="3.40.50.300">
    <property type="entry name" value="P-loop containing nucleotide triphosphate hydrolases"/>
    <property type="match status" value="1"/>
</dbReference>
<evidence type="ECO:0000313" key="1">
    <source>
        <dbReference type="EMBL" id="MFD1374124.1"/>
    </source>
</evidence>
<keyword evidence="2" id="KW-1185">Reference proteome</keyword>
<evidence type="ECO:0008006" key="3">
    <source>
        <dbReference type="Google" id="ProtNLM"/>
    </source>
</evidence>
<gene>
    <name evidence="1" type="ORF">ACFQ5G_53100</name>
</gene>
<evidence type="ECO:0000313" key="2">
    <source>
        <dbReference type="Proteomes" id="UP001597183"/>
    </source>
</evidence>
<comment type="caution">
    <text evidence="1">The sequence shown here is derived from an EMBL/GenBank/DDBJ whole genome shotgun (WGS) entry which is preliminary data.</text>
</comment>
<reference evidence="2" key="1">
    <citation type="journal article" date="2019" name="Int. J. Syst. Evol. Microbiol.">
        <title>The Global Catalogue of Microorganisms (GCM) 10K type strain sequencing project: providing services to taxonomists for standard genome sequencing and annotation.</title>
        <authorList>
            <consortium name="The Broad Institute Genomics Platform"/>
            <consortium name="The Broad Institute Genome Sequencing Center for Infectious Disease"/>
            <person name="Wu L."/>
            <person name="Ma J."/>
        </authorList>
    </citation>
    <scope>NUCLEOTIDE SEQUENCE [LARGE SCALE GENOMIC DNA]</scope>
    <source>
        <strain evidence="2">CCM 7526</strain>
    </source>
</reference>
<dbReference type="RefSeq" id="WP_317794274.1">
    <property type="nucleotide sequence ID" value="NZ_AP028461.1"/>
</dbReference>
<organism evidence="1 2">
    <name type="scientific">Actinoplanes sichuanensis</name>
    <dbReference type="NCBI Taxonomy" id="512349"/>
    <lineage>
        <taxon>Bacteria</taxon>
        <taxon>Bacillati</taxon>
        <taxon>Actinomycetota</taxon>
        <taxon>Actinomycetes</taxon>
        <taxon>Micromonosporales</taxon>
        <taxon>Micromonosporaceae</taxon>
        <taxon>Actinoplanes</taxon>
    </lineage>
</organism>
<dbReference type="Proteomes" id="UP001597183">
    <property type="component" value="Unassembled WGS sequence"/>
</dbReference>
<sequence length="65" mass="6999">MRIAISGTHGTGKTTLAEAICALVYDDPLDAWADLPVLELNGPLDARLETVVATLVPLPERRMAR</sequence>
<dbReference type="InterPro" id="IPR027417">
    <property type="entry name" value="P-loop_NTPase"/>
</dbReference>
<proteinExistence type="predicted"/>
<protein>
    <recommendedName>
        <fullName evidence="3">AAA domain-containing protein</fullName>
    </recommendedName>
</protein>
<dbReference type="EMBL" id="JBHTMK010000079">
    <property type="protein sequence ID" value="MFD1374124.1"/>
    <property type="molecule type" value="Genomic_DNA"/>
</dbReference>